<dbReference type="InterPro" id="IPR002048">
    <property type="entry name" value="EF_hand_dom"/>
</dbReference>
<dbReference type="RefSeq" id="XP_069204605.1">
    <property type="nucleotide sequence ID" value="XM_069341092.1"/>
</dbReference>
<gene>
    <name evidence="4" type="ORF">AAFC00_001844</name>
</gene>
<evidence type="ECO:0000256" key="1">
    <source>
        <dbReference type="ARBA" id="ARBA00006765"/>
    </source>
</evidence>
<feature type="transmembrane region" description="Helical" evidence="2">
    <location>
        <begin position="254"/>
        <end position="272"/>
    </location>
</feature>
<dbReference type="GeneID" id="95975547"/>
<accession>A0ABR3PQK1</accession>
<dbReference type="InterPro" id="IPR011992">
    <property type="entry name" value="EF-hand-dom_pair"/>
</dbReference>
<dbReference type="SUPFAM" id="SSF47473">
    <property type="entry name" value="EF-hand"/>
    <property type="match status" value="1"/>
</dbReference>
<protein>
    <recommendedName>
        <fullName evidence="3">EF-hand domain-containing protein</fullName>
    </recommendedName>
</protein>
<sequence>MPSTIHVDERNGRLNIDGRVGNLVQNVKEESILAVDTIKSTLPDKKGNLYSEEEKNQLGLGKDISHYPLHKPYSICLREVPVTAERRPYFPRSNDRLIDAGTARSNIAASNEAPDGTTEGNWAEKHEHETVVQQHCAYWDKDHDGIIWPQDTYNGFRAWGWAIPLCLFATFVINVNLSYPTVPSWIPDPLFRIHIPNVHKDKHGSDSMTYDSEGRFRPQQFEDIFAKYDRGHKGGLDFQDLARMWKGQRMAFDFFGWSATLLEWLAVYLLLWPEDGIVRKEDIRRIFDGSIFQHKADEYAAKQDKKSKKLF</sequence>
<dbReference type="PROSITE" id="PS50222">
    <property type="entry name" value="EF_HAND_2"/>
    <property type="match status" value="1"/>
</dbReference>
<keyword evidence="2" id="KW-1133">Transmembrane helix</keyword>
<proteinExistence type="inferred from homology"/>
<evidence type="ECO:0000313" key="5">
    <source>
        <dbReference type="Proteomes" id="UP001562354"/>
    </source>
</evidence>
<dbReference type="Pfam" id="PF05042">
    <property type="entry name" value="Caleosin"/>
    <property type="match status" value="1"/>
</dbReference>
<comment type="similarity">
    <text evidence="1">Belongs to the caleosin family.</text>
</comment>
<dbReference type="PANTHER" id="PTHR31495:SF0">
    <property type="entry name" value="BINDING PROTEIN CALEOSIN, PUTATIVE (AFU_ORTHOLOGUE AFUA_5G13750)-RELATED"/>
    <property type="match status" value="1"/>
</dbReference>
<comment type="caution">
    <text evidence="4">The sequence shown here is derived from an EMBL/GenBank/DDBJ whole genome shotgun (WGS) entry which is preliminary data.</text>
</comment>
<organism evidence="4 5">
    <name type="scientific">Neodothiora populina</name>
    <dbReference type="NCBI Taxonomy" id="2781224"/>
    <lineage>
        <taxon>Eukaryota</taxon>
        <taxon>Fungi</taxon>
        <taxon>Dikarya</taxon>
        <taxon>Ascomycota</taxon>
        <taxon>Pezizomycotina</taxon>
        <taxon>Dothideomycetes</taxon>
        <taxon>Dothideomycetidae</taxon>
        <taxon>Dothideales</taxon>
        <taxon>Dothioraceae</taxon>
        <taxon>Neodothiora</taxon>
    </lineage>
</organism>
<name>A0ABR3PQK1_9PEZI</name>
<dbReference type="InterPro" id="IPR007736">
    <property type="entry name" value="Caleosin-related"/>
</dbReference>
<dbReference type="EMBL" id="JBFMKM010000001">
    <property type="protein sequence ID" value="KAL1311756.1"/>
    <property type="molecule type" value="Genomic_DNA"/>
</dbReference>
<feature type="transmembrane region" description="Helical" evidence="2">
    <location>
        <begin position="158"/>
        <end position="179"/>
    </location>
</feature>
<evidence type="ECO:0000313" key="4">
    <source>
        <dbReference type="EMBL" id="KAL1311756.1"/>
    </source>
</evidence>
<dbReference type="PANTHER" id="PTHR31495">
    <property type="entry name" value="PEROXYGENASE 3-RELATED"/>
    <property type="match status" value="1"/>
</dbReference>
<reference evidence="4 5" key="1">
    <citation type="submission" date="2024-07" db="EMBL/GenBank/DDBJ databases">
        <title>Draft sequence of the Neodothiora populina.</title>
        <authorList>
            <person name="Drown D.D."/>
            <person name="Schuette U.S."/>
            <person name="Buechlein A.B."/>
            <person name="Rusch D.R."/>
            <person name="Winton L.W."/>
            <person name="Adams G.A."/>
        </authorList>
    </citation>
    <scope>NUCLEOTIDE SEQUENCE [LARGE SCALE GENOMIC DNA]</scope>
    <source>
        <strain evidence="4 5">CPC 39397</strain>
    </source>
</reference>
<dbReference type="Proteomes" id="UP001562354">
    <property type="component" value="Unassembled WGS sequence"/>
</dbReference>
<keyword evidence="2" id="KW-0812">Transmembrane</keyword>
<evidence type="ECO:0000259" key="3">
    <source>
        <dbReference type="PROSITE" id="PS50222"/>
    </source>
</evidence>
<keyword evidence="2" id="KW-0472">Membrane</keyword>
<keyword evidence="5" id="KW-1185">Reference proteome</keyword>
<feature type="domain" description="EF-hand" evidence="3">
    <location>
        <begin position="216"/>
        <end position="251"/>
    </location>
</feature>
<evidence type="ECO:0000256" key="2">
    <source>
        <dbReference type="SAM" id="Phobius"/>
    </source>
</evidence>